<name>A0A2P5I4F4_DIAHE</name>
<dbReference type="AlphaFoldDB" id="A0A2P5I4F4"/>
<protein>
    <submittedName>
        <fullName evidence="1">Uncharacterized protein</fullName>
    </submittedName>
</protein>
<evidence type="ECO:0000313" key="1">
    <source>
        <dbReference type="EMBL" id="POS77363.1"/>
    </source>
</evidence>
<gene>
    <name evidence="1" type="ORF">DHEL01_v204242</name>
</gene>
<reference evidence="1" key="1">
    <citation type="submission" date="2017-09" db="EMBL/GenBank/DDBJ databases">
        <title>Polyketide synthases of a Diaporthe helianthi virulent isolate.</title>
        <authorList>
            <person name="Baroncelli R."/>
        </authorList>
    </citation>
    <scope>NUCLEOTIDE SEQUENCE [LARGE SCALE GENOMIC DNA]</scope>
    <source>
        <strain evidence="1">7/96</strain>
    </source>
</reference>
<dbReference type="OrthoDB" id="20872at2759"/>
<sequence>MSNRGIKLHAQFGILPLKDSNNTCLVLPVCWLQHKVYGIRMRNTGGACFVRQDAYSLFRVGPRELAHRLVFEPYLLTGIPPEEGEEGGKSIVLKSRERVLEIVIPQNMKVFWRWPWQQWDEQDAVFFGPERSSEDLGWASVKVVAWPDASFLSGPEAPTTVSFMFYALGWASDPAGSLPWCTVHRVRGTADARALEQINNDAVRNCWNAYRHSNRLLSSSVSEQHFSVAGETGETALLLEYDISCVEDAKKCLYPFWRVTFSWRVVPMDQIPSASSRNWADVKGYSSTDQPVDVVEDCKLP</sequence>
<dbReference type="EMBL" id="MAVT02000276">
    <property type="protein sequence ID" value="POS77363.1"/>
    <property type="molecule type" value="Genomic_DNA"/>
</dbReference>
<comment type="caution">
    <text evidence="1">The sequence shown here is derived from an EMBL/GenBank/DDBJ whole genome shotgun (WGS) entry which is preliminary data.</text>
</comment>
<dbReference type="Proteomes" id="UP000094444">
    <property type="component" value="Unassembled WGS sequence"/>
</dbReference>
<accession>A0A2P5I4F4</accession>
<dbReference type="InParanoid" id="A0A2P5I4F4"/>
<proteinExistence type="predicted"/>
<dbReference type="STRING" id="158607.A0A2P5I4F4"/>
<evidence type="ECO:0000313" key="2">
    <source>
        <dbReference type="Proteomes" id="UP000094444"/>
    </source>
</evidence>
<keyword evidence="2" id="KW-1185">Reference proteome</keyword>
<organism evidence="1 2">
    <name type="scientific">Diaporthe helianthi</name>
    <dbReference type="NCBI Taxonomy" id="158607"/>
    <lineage>
        <taxon>Eukaryota</taxon>
        <taxon>Fungi</taxon>
        <taxon>Dikarya</taxon>
        <taxon>Ascomycota</taxon>
        <taxon>Pezizomycotina</taxon>
        <taxon>Sordariomycetes</taxon>
        <taxon>Sordariomycetidae</taxon>
        <taxon>Diaporthales</taxon>
        <taxon>Diaporthaceae</taxon>
        <taxon>Diaporthe</taxon>
    </lineage>
</organism>